<dbReference type="Pfam" id="PF24821">
    <property type="entry name" value="DUF7711"/>
    <property type="match status" value="1"/>
</dbReference>
<dbReference type="Proteomes" id="UP001555826">
    <property type="component" value="Unassembled WGS sequence"/>
</dbReference>
<dbReference type="InterPro" id="IPR056128">
    <property type="entry name" value="DUF7711"/>
</dbReference>
<accession>A0ABV3P8B4</accession>
<evidence type="ECO:0000313" key="3">
    <source>
        <dbReference type="Proteomes" id="UP001555826"/>
    </source>
</evidence>
<protein>
    <recommendedName>
        <fullName evidence="1">DUF7711 domain-containing protein</fullName>
    </recommendedName>
</protein>
<keyword evidence="3" id="KW-1185">Reference proteome</keyword>
<name>A0ABV3P8B4_9ACTN</name>
<organism evidence="2 3">
    <name type="scientific">Kineococcus endophyticus</name>
    <dbReference type="NCBI Taxonomy" id="1181883"/>
    <lineage>
        <taxon>Bacteria</taxon>
        <taxon>Bacillati</taxon>
        <taxon>Actinomycetota</taxon>
        <taxon>Actinomycetes</taxon>
        <taxon>Kineosporiales</taxon>
        <taxon>Kineosporiaceae</taxon>
        <taxon>Kineococcus</taxon>
    </lineage>
</organism>
<dbReference type="EMBL" id="JBFNQN010000009">
    <property type="protein sequence ID" value="MEW9265879.1"/>
    <property type="molecule type" value="Genomic_DNA"/>
</dbReference>
<feature type="domain" description="DUF7711" evidence="1">
    <location>
        <begin position="1"/>
        <end position="198"/>
    </location>
</feature>
<sequence length="210" mass="22650">MKWTTALKTLEDVADRCAHVHRQPAGIVTLRVGEAWVFGPLLGPRRDDLPDDAVRVALVTNAAEADCAAGTRPPAAGHWLAASGLETKPVVLWFRSGEAPVWNHVVERPVRFWTAQDGLDHDVLVQLRAGDGESLRPAAPSPADLVERLGRELHVSREALRRSAVEYDDKRWAPGSPKKRGDALADAALGFLAVQDALDPVDTAGDTLPG</sequence>
<evidence type="ECO:0000313" key="2">
    <source>
        <dbReference type="EMBL" id="MEW9265879.1"/>
    </source>
</evidence>
<dbReference type="RefSeq" id="WP_367639009.1">
    <property type="nucleotide sequence ID" value="NZ_JBFNQN010000009.1"/>
</dbReference>
<evidence type="ECO:0000259" key="1">
    <source>
        <dbReference type="Pfam" id="PF24821"/>
    </source>
</evidence>
<gene>
    <name evidence="2" type="ORF">AB1207_14065</name>
</gene>
<proteinExistence type="predicted"/>
<reference evidence="2 3" key="1">
    <citation type="submission" date="2024-07" db="EMBL/GenBank/DDBJ databases">
        <authorList>
            <person name="Thanompreechachai J."/>
            <person name="Duangmal K."/>
        </authorList>
    </citation>
    <scope>NUCLEOTIDE SEQUENCE [LARGE SCALE GENOMIC DNA]</scope>
    <source>
        <strain evidence="2 3">KCTC 19886</strain>
    </source>
</reference>
<comment type="caution">
    <text evidence="2">The sequence shown here is derived from an EMBL/GenBank/DDBJ whole genome shotgun (WGS) entry which is preliminary data.</text>
</comment>